<comment type="caution">
    <text evidence="1">The sequence shown here is derived from an EMBL/GenBank/DDBJ whole genome shotgun (WGS) entry which is preliminary data.</text>
</comment>
<dbReference type="EMBL" id="QGKV02000759">
    <property type="protein sequence ID" value="KAF3562219.1"/>
    <property type="molecule type" value="Genomic_DNA"/>
</dbReference>
<sequence length="172" mass="19433">MRERHQGTPGAFSDLHMVIIYLFIHSSPGVVTNFKIFYYCTLSFSLQKESNSQISAKELMEHPFLKKYDDNSGINMESYFVDAGSLLPTLKNISDSTDSTYTTDSTPFILDVWTYSCLRMSLRVPACPGRVPLSSIRPPPAPTWLSELQHVGPSWHCPPPGYNSHNYATTRH</sequence>
<reference evidence="1 2" key="1">
    <citation type="journal article" date="2020" name="BMC Genomics">
        <title>Intraspecific diversification of the crop wild relative Brassica cretica Lam. using demographic model selection.</title>
        <authorList>
            <person name="Kioukis A."/>
            <person name="Michalopoulou V.A."/>
            <person name="Briers L."/>
            <person name="Pirintsos S."/>
            <person name="Studholme D.J."/>
            <person name="Pavlidis P."/>
            <person name="Sarris P.F."/>
        </authorList>
    </citation>
    <scope>NUCLEOTIDE SEQUENCE [LARGE SCALE GENOMIC DNA]</scope>
    <source>
        <strain evidence="2">cv. PFS-1207/04</strain>
    </source>
</reference>
<proteinExistence type="predicted"/>
<evidence type="ECO:0008006" key="3">
    <source>
        <dbReference type="Google" id="ProtNLM"/>
    </source>
</evidence>
<protein>
    <recommendedName>
        <fullName evidence="3">Protein kinase domain-containing protein</fullName>
    </recommendedName>
</protein>
<name>A0ABQ7CU96_BRACR</name>
<gene>
    <name evidence="1" type="ORF">DY000_02014897</name>
</gene>
<organism evidence="1 2">
    <name type="scientific">Brassica cretica</name>
    <name type="common">Mustard</name>
    <dbReference type="NCBI Taxonomy" id="69181"/>
    <lineage>
        <taxon>Eukaryota</taxon>
        <taxon>Viridiplantae</taxon>
        <taxon>Streptophyta</taxon>
        <taxon>Embryophyta</taxon>
        <taxon>Tracheophyta</taxon>
        <taxon>Spermatophyta</taxon>
        <taxon>Magnoliopsida</taxon>
        <taxon>eudicotyledons</taxon>
        <taxon>Gunneridae</taxon>
        <taxon>Pentapetalae</taxon>
        <taxon>rosids</taxon>
        <taxon>malvids</taxon>
        <taxon>Brassicales</taxon>
        <taxon>Brassicaceae</taxon>
        <taxon>Brassiceae</taxon>
        <taxon>Brassica</taxon>
    </lineage>
</organism>
<accession>A0ABQ7CU96</accession>
<evidence type="ECO:0000313" key="1">
    <source>
        <dbReference type="EMBL" id="KAF3562219.1"/>
    </source>
</evidence>
<evidence type="ECO:0000313" key="2">
    <source>
        <dbReference type="Proteomes" id="UP000266723"/>
    </source>
</evidence>
<keyword evidence="2" id="KW-1185">Reference proteome</keyword>
<dbReference type="Proteomes" id="UP000266723">
    <property type="component" value="Unassembled WGS sequence"/>
</dbReference>